<gene>
    <name evidence="2" type="ORF">AND_006333</name>
</gene>
<reference evidence="2" key="2">
    <citation type="submission" date="2010-05" db="EMBL/GenBank/DDBJ databases">
        <authorList>
            <person name="Almeida L.G."/>
            <person name="Nicolas M.F."/>
            <person name="Souza R.C."/>
            <person name="Vasconcelos A.T.R."/>
        </authorList>
    </citation>
    <scope>NUCLEOTIDE SEQUENCE</scope>
</reference>
<keyword evidence="4" id="KW-1185">Reference proteome</keyword>
<feature type="region of interest" description="Disordered" evidence="1">
    <location>
        <begin position="506"/>
        <end position="610"/>
    </location>
</feature>
<proteinExistence type="predicted"/>
<dbReference type="VEuPathDB" id="VectorBase:ADAC006333"/>
<evidence type="ECO:0000313" key="2">
    <source>
        <dbReference type="EMBL" id="ETN61995.1"/>
    </source>
</evidence>
<evidence type="ECO:0000313" key="3">
    <source>
        <dbReference type="EnsemblMetazoa" id="ADAC006333-PA"/>
    </source>
</evidence>
<accession>W5JGG3</accession>
<dbReference type="Proteomes" id="UP000000673">
    <property type="component" value="Unassembled WGS sequence"/>
</dbReference>
<organism evidence="2">
    <name type="scientific">Anopheles darlingi</name>
    <name type="common">Mosquito</name>
    <dbReference type="NCBI Taxonomy" id="43151"/>
    <lineage>
        <taxon>Eukaryota</taxon>
        <taxon>Metazoa</taxon>
        <taxon>Ecdysozoa</taxon>
        <taxon>Arthropoda</taxon>
        <taxon>Hexapoda</taxon>
        <taxon>Insecta</taxon>
        <taxon>Pterygota</taxon>
        <taxon>Neoptera</taxon>
        <taxon>Endopterygota</taxon>
        <taxon>Diptera</taxon>
        <taxon>Nematocera</taxon>
        <taxon>Culicoidea</taxon>
        <taxon>Culicidae</taxon>
        <taxon>Anophelinae</taxon>
        <taxon>Anopheles</taxon>
    </lineage>
</organism>
<dbReference type="EnsemblMetazoa" id="ADAC006333-RA">
    <property type="protein sequence ID" value="ADAC006333-PA"/>
    <property type="gene ID" value="ADAC006333"/>
</dbReference>
<feature type="compositionally biased region" description="Acidic residues" evidence="1">
    <location>
        <begin position="507"/>
        <end position="561"/>
    </location>
</feature>
<sequence>MENDVNTEEEEKLETHSAQETLRVLELRLPEVWWLWKTNFDRATFHKLLRDLPSCIDQFMEEIITATKDYAHRRRVNKLQTELRQLSGQLGGISYILDPNALASLPADIQLKILEEKVESLRKEADKRKATLAMYQFKQREICRDLGRPEVNLNPSGSPLPDDRHFMAIQTYMDRLVRMLTARHSYINFMWLHCNTLAIGLKWPLHDKQKVLQKQLIAPTQENMNELKRLQGVLDGLFESATRRRKPLEVMRETGKAISLTPPVMERYRLAVECTGRSGPTIGPVAAAAAVSTPTAVTTTTTTTGVGAVADTQPLVGGWTRLEQLWDRCLISPYERRLFRQSVKSVYPEILHLAQMDMEQVLLNYYTANAKLFELFFIWADMWNLLLNMQRLRGGNITSASGTNTTSSKRPRPRDSALADHLAELSKETDLIENKIKAMYERYEQRFRSPFVVNGLPIHTVIATCKEKRLKFELPPNCWFAAEECEAPEFYYHNGSVEMVVARNGENDDDDEVDEDEDDDHGEEEGEENEDEDDDADDDDGDDGDREGEAVDENVDDDGNVDGEAINEEKKEELVTLKTTIEPSKPPVPPHPPSPSTPATLTSDTSEMVI</sequence>
<evidence type="ECO:0000256" key="1">
    <source>
        <dbReference type="SAM" id="MobiDB-lite"/>
    </source>
</evidence>
<dbReference type="EMBL" id="ADMH02001578">
    <property type="protein sequence ID" value="ETN61995.1"/>
    <property type="molecule type" value="Genomic_DNA"/>
</dbReference>
<name>W5JGG3_ANODA</name>
<feature type="compositionally biased region" description="Pro residues" evidence="1">
    <location>
        <begin position="584"/>
        <end position="596"/>
    </location>
</feature>
<feature type="compositionally biased region" description="Low complexity" evidence="1">
    <location>
        <begin position="597"/>
        <end position="610"/>
    </location>
</feature>
<reference evidence="2" key="3">
    <citation type="journal article" date="2013" name="Nucleic Acids Res.">
        <title>The genome of Anopheles darlingi, the main neotropical malaria vector.</title>
        <authorList>
            <person name="Marinotti O."/>
            <person name="Cerqueira G.C."/>
            <person name="de Almeida L.G."/>
            <person name="Ferro M.I."/>
            <person name="Loreto E.L."/>
            <person name="Zaha A."/>
            <person name="Teixeira S.M."/>
            <person name="Wespiser A.R."/>
            <person name="Almeida E Silva A."/>
            <person name="Schlindwein A.D."/>
            <person name="Pacheco A.C."/>
            <person name="Silva A.L."/>
            <person name="Graveley B.R."/>
            <person name="Walenz B.P."/>
            <person name="Lima Bde A."/>
            <person name="Ribeiro C.A."/>
            <person name="Nunes-Silva C.G."/>
            <person name="de Carvalho C.R."/>
            <person name="Soares C.M."/>
            <person name="de Menezes C.B."/>
            <person name="Matiolli C."/>
            <person name="Caffrey D."/>
            <person name="Araujo D.A."/>
            <person name="de Oliveira D.M."/>
            <person name="Golenbock D."/>
            <person name="Grisard E.C."/>
            <person name="Fantinatti-Garboggini F."/>
            <person name="de Carvalho F.M."/>
            <person name="Barcellos F.G."/>
            <person name="Prosdocimi F."/>
            <person name="May G."/>
            <person name="Azevedo Junior G.M."/>
            <person name="Guimaraes G.M."/>
            <person name="Goldman G.H."/>
            <person name="Padilha I.Q."/>
            <person name="Batista Jda S."/>
            <person name="Ferro J.A."/>
            <person name="Ribeiro J.M."/>
            <person name="Fietto J.L."/>
            <person name="Dabbas K.M."/>
            <person name="Cerdeira L."/>
            <person name="Agnez-Lima L.F."/>
            <person name="Brocchi M."/>
            <person name="de Carvalho M.O."/>
            <person name="Teixeira Mde M."/>
            <person name="Diniz Maia Mde M."/>
            <person name="Goldman M.H."/>
            <person name="Cruz Schneider M.P."/>
            <person name="Felipe M.S."/>
            <person name="Hungria M."/>
            <person name="Nicolas M.F."/>
            <person name="Pereira M."/>
            <person name="Montes M.A."/>
            <person name="Cantao M.E."/>
            <person name="Vincentz M."/>
            <person name="Rafael M.S."/>
            <person name="Silverman N."/>
            <person name="Stoco P.H."/>
            <person name="Souza R.C."/>
            <person name="Vicentini R."/>
            <person name="Gazzinelli R.T."/>
            <person name="Neves Rde O."/>
            <person name="Silva R."/>
            <person name="Astolfi-Filho S."/>
            <person name="Maciel T.E."/>
            <person name="Urmenyi T.P."/>
            <person name="Tadei W.P."/>
            <person name="Camargo E.P."/>
            <person name="de Vasconcelos A.T."/>
        </authorList>
    </citation>
    <scope>NUCLEOTIDE SEQUENCE</scope>
</reference>
<dbReference type="InterPro" id="IPR016024">
    <property type="entry name" value="ARM-type_fold"/>
</dbReference>
<reference evidence="3" key="4">
    <citation type="submission" date="2015-06" db="UniProtKB">
        <authorList>
            <consortium name="EnsemblMetazoa"/>
        </authorList>
    </citation>
    <scope>IDENTIFICATION</scope>
</reference>
<dbReference type="HOGENOM" id="CLU_447761_0_0_1"/>
<protein>
    <submittedName>
        <fullName evidence="2 3">Uncharacterized protein</fullName>
    </submittedName>
</protein>
<reference evidence="2 4" key="1">
    <citation type="journal article" date="2010" name="BMC Genomics">
        <title>Combination of measures distinguishes pre-miRNAs from other stem-loops in the genome of the newly sequenced Anopheles darlingi.</title>
        <authorList>
            <person name="Mendes N.D."/>
            <person name="Freitas A.T."/>
            <person name="Vasconcelos A.T."/>
            <person name="Sagot M.F."/>
        </authorList>
    </citation>
    <scope>NUCLEOTIDE SEQUENCE</scope>
</reference>
<dbReference type="OMA" id="HNISANH"/>
<evidence type="ECO:0000313" key="4">
    <source>
        <dbReference type="Proteomes" id="UP000000673"/>
    </source>
</evidence>
<dbReference type="AlphaFoldDB" id="W5JGG3"/>
<dbReference type="SUPFAM" id="SSF48371">
    <property type="entry name" value="ARM repeat"/>
    <property type="match status" value="1"/>
</dbReference>
<dbReference type="STRING" id="43151.W5JGG3"/>
<dbReference type="VEuPathDB" id="VectorBase:ADAR2_009004"/>